<dbReference type="Pfam" id="PF05845">
    <property type="entry name" value="PhnH"/>
    <property type="match status" value="1"/>
</dbReference>
<dbReference type="RefSeq" id="WP_211853268.1">
    <property type="nucleotide sequence ID" value="NZ_JAAGBB010000016.1"/>
</dbReference>
<protein>
    <submittedName>
        <fullName evidence="1">Phosphonate C-P lyase system protein PhnH</fullName>
    </submittedName>
</protein>
<dbReference type="Proteomes" id="UP001196870">
    <property type="component" value="Unassembled WGS sequence"/>
</dbReference>
<keyword evidence="1" id="KW-0456">Lyase</keyword>
<keyword evidence="2" id="KW-1185">Reference proteome</keyword>
<dbReference type="PIRSF" id="PIRSF020680">
    <property type="entry name" value="PhnH"/>
    <property type="match status" value="1"/>
</dbReference>
<organism evidence="1 2">
    <name type="scientific">Plastoroseomonas hellenica</name>
    <dbReference type="NCBI Taxonomy" id="2687306"/>
    <lineage>
        <taxon>Bacteria</taxon>
        <taxon>Pseudomonadati</taxon>
        <taxon>Pseudomonadota</taxon>
        <taxon>Alphaproteobacteria</taxon>
        <taxon>Acetobacterales</taxon>
        <taxon>Acetobacteraceae</taxon>
        <taxon>Plastoroseomonas</taxon>
    </lineage>
</organism>
<dbReference type="InterPro" id="IPR038058">
    <property type="entry name" value="PhnH-like_sp"/>
</dbReference>
<evidence type="ECO:0000313" key="1">
    <source>
        <dbReference type="EMBL" id="MBR0665595.1"/>
    </source>
</evidence>
<gene>
    <name evidence="1" type="primary">phnH</name>
    <name evidence="1" type="ORF">GXW71_14645</name>
</gene>
<evidence type="ECO:0000313" key="2">
    <source>
        <dbReference type="Proteomes" id="UP001196870"/>
    </source>
</evidence>
<name>A0ABS5F089_9PROT</name>
<dbReference type="Gene3D" id="3.40.50.11310">
    <property type="entry name" value="Bacterial phosphonate metabolism protein PhnH"/>
    <property type="match status" value="1"/>
</dbReference>
<comment type="caution">
    <text evidence="1">The sequence shown here is derived from an EMBL/GenBank/DDBJ whole genome shotgun (WGS) entry which is preliminary data.</text>
</comment>
<accession>A0ABS5F089</accession>
<sequence length="211" mass="22175">MNDLLPGFADPVLDAQSAFRAVLEAMSRPGRIVAIDRLPEAPVPLMPAAAAVLLTLADADTPVWSDAGDRVVAWLGFHAGCPIASTPLAARFVLATGAAPALDALDPGSEEEPQFAATLILQVQALERPMDGGPEARRSESAAYADKLGSGWRLTGPGIEHAHHLHVIGAPTDFLAQWRAQRPLFPCGVDVILCAGTRLAALPRTVQIEEG</sequence>
<dbReference type="InterPro" id="IPR008772">
    <property type="entry name" value="Phosphonate_metab_PhnH"/>
</dbReference>
<proteinExistence type="predicted"/>
<dbReference type="GO" id="GO:0016829">
    <property type="term" value="F:lyase activity"/>
    <property type="evidence" value="ECO:0007669"/>
    <property type="project" value="UniProtKB-KW"/>
</dbReference>
<dbReference type="SUPFAM" id="SSF159709">
    <property type="entry name" value="PhnH-like"/>
    <property type="match status" value="1"/>
</dbReference>
<reference evidence="2" key="1">
    <citation type="journal article" date="2021" name="Syst. Appl. Microbiol.">
        <title>Roseomonas hellenica sp. nov., isolated from roots of wild-growing Alkanna tinctoria.</title>
        <authorList>
            <person name="Rat A."/>
            <person name="Naranjo H.D."/>
            <person name="Lebbe L."/>
            <person name="Cnockaert M."/>
            <person name="Krigas N."/>
            <person name="Grigoriadou K."/>
            <person name="Maloupa E."/>
            <person name="Willems A."/>
        </authorList>
    </citation>
    <scope>NUCLEOTIDE SEQUENCE [LARGE SCALE GENOMIC DNA]</scope>
    <source>
        <strain evidence="2">LMG 31523</strain>
    </source>
</reference>
<dbReference type="NCBIfam" id="TIGR03292">
    <property type="entry name" value="PhnH_redo"/>
    <property type="match status" value="1"/>
</dbReference>
<dbReference type="EMBL" id="JAAGBB010000016">
    <property type="protein sequence ID" value="MBR0665595.1"/>
    <property type="molecule type" value="Genomic_DNA"/>
</dbReference>